<proteinExistence type="predicted"/>
<reference evidence="1 2" key="1">
    <citation type="submission" date="2018-04" db="EMBL/GenBank/DDBJ databases">
        <authorList>
            <person name="Vogel A."/>
        </authorList>
    </citation>
    <scope>NUCLEOTIDE SEQUENCE [LARGE SCALE GENOMIC DNA]</scope>
</reference>
<keyword evidence="2" id="KW-1185">Reference proteome</keyword>
<evidence type="ECO:0008006" key="3">
    <source>
        <dbReference type="Google" id="ProtNLM"/>
    </source>
</evidence>
<dbReference type="AlphaFoldDB" id="A0A484LST9"/>
<gene>
    <name evidence="1" type="ORF">CCAM_LOCUS20802</name>
</gene>
<organism evidence="1 2">
    <name type="scientific">Cuscuta campestris</name>
    <dbReference type="NCBI Taxonomy" id="132261"/>
    <lineage>
        <taxon>Eukaryota</taxon>
        <taxon>Viridiplantae</taxon>
        <taxon>Streptophyta</taxon>
        <taxon>Embryophyta</taxon>
        <taxon>Tracheophyta</taxon>
        <taxon>Spermatophyta</taxon>
        <taxon>Magnoliopsida</taxon>
        <taxon>eudicotyledons</taxon>
        <taxon>Gunneridae</taxon>
        <taxon>Pentapetalae</taxon>
        <taxon>asterids</taxon>
        <taxon>lamiids</taxon>
        <taxon>Solanales</taxon>
        <taxon>Convolvulaceae</taxon>
        <taxon>Cuscuteae</taxon>
        <taxon>Cuscuta</taxon>
        <taxon>Cuscuta subgen. Grammica</taxon>
        <taxon>Cuscuta sect. Cleistogrammica</taxon>
    </lineage>
</organism>
<evidence type="ECO:0000313" key="2">
    <source>
        <dbReference type="Proteomes" id="UP000595140"/>
    </source>
</evidence>
<evidence type="ECO:0000313" key="1">
    <source>
        <dbReference type="EMBL" id="VFQ79026.1"/>
    </source>
</evidence>
<name>A0A484LST9_9ASTE</name>
<sequence>MDFHAGGSMPVLQRAMGARTVMVHSQLQDQWLVVWSEDGLADATWEPAALLKANYLDLILEDKDALVCRADDTTHQGGQKFFPGLSDSKPTVKAAALALCASLA</sequence>
<accession>A0A484LST9</accession>
<dbReference type="Proteomes" id="UP000595140">
    <property type="component" value="Unassembled WGS sequence"/>
</dbReference>
<dbReference type="EMBL" id="OOIL02001901">
    <property type="protein sequence ID" value="VFQ79026.1"/>
    <property type="molecule type" value="Genomic_DNA"/>
</dbReference>
<protein>
    <recommendedName>
        <fullName evidence="3">Chromo domain-containing protein</fullName>
    </recommendedName>
</protein>